<dbReference type="PRINTS" id="PR00038">
    <property type="entry name" value="HTHLUXR"/>
</dbReference>
<organism evidence="5 6">
    <name type="scientific">Pseudosporangium ferrugineum</name>
    <dbReference type="NCBI Taxonomy" id="439699"/>
    <lineage>
        <taxon>Bacteria</taxon>
        <taxon>Bacillati</taxon>
        <taxon>Actinomycetota</taxon>
        <taxon>Actinomycetes</taxon>
        <taxon>Micromonosporales</taxon>
        <taxon>Micromonosporaceae</taxon>
        <taxon>Pseudosporangium</taxon>
    </lineage>
</organism>
<dbReference type="GO" id="GO:0005524">
    <property type="term" value="F:ATP binding"/>
    <property type="evidence" value="ECO:0007669"/>
    <property type="project" value="UniProtKB-KW"/>
</dbReference>
<evidence type="ECO:0000313" key="6">
    <source>
        <dbReference type="Proteomes" id="UP000239209"/>
    </source>
</evidence>
<dbReference type="CDD" id="cd06170">
    <property type="entry name" value="LuxR_C_like"/>
    <property type="match status" value="1"/>
</dbReference>
<dbReference type="SUPFAM" id="SSF46894">
    <property type="entry name" value="C-terminal effector domain of the bipartite response regulators"/>
    <property type="match status" value="1"/>
</dbReference>
<keyword evidence="1" id="KW-0547">Nucleotide-binding</keyword>
<sequence length="854" mass="88704">MELLERDGALAELDRLLADTAGGGRVALVAGEAGAGKSSLAAAFAARVGRRARILSGACDPLLTPRALGPVHDIARQTGGVLRERVAGGERGAVFDALLDELDGPLPGRRAVVVLEDLHWADEATLDLVAFLGRRLAVCRALLLLTYRDDELGPGHQLRAVLAGLPRGPVRRIALPPLSAGAVAELARRAGRPPAAVHSVTGGNPLLVTEVLAGAETGVPATVRDLVLSRLAALSPAARAAAGLVAVVPSHAESALLEGHAEGVEEGLAGGVLTGSADAVGFRHELLRRAVEESLSPVRRAALHAEVLDRLAGRPGVDPARLVHHAHHAGDAASVLRWAPVAARRAAEVGAHRQAAAHYETALRHAAGVTGPARAGLLEAYATVAHLAGLNGEGLGARQEALALREAAGDTVRIGENLRWVSRLAWWSGRTAQAREAGTRAVEVLEAAGPGPQLAMAYSNMAQLDMLADADTALGWGERAVALARELGDLDTEAHARVTIGSFRLQRGDPAGGEELDRVHRTAAAAGLTDHAARALVNRACQAVEWHQPGLAEDVLERALAYTDARDLGGYVRHLLGYRAVLRLARGDWPGAAEDAGQAIAGPDQPGPFRCPAQVTLGRLRSRRGLPGAEEVLGEAAAAAYEADELQFVGPVAAALAEHHWIAGDPGRSAAEAQRGYRMAVASGHPWLAGELAFRLWRSGAAASSDGIAAPYRLLLEGDVRGAAEQWAWLGYDYARAEALACGDDEDAAEAVRIMDGLGAVAAARRVRAELRDRGAKVPRGPRAATAADPTGLTARQREVLELLAEGLSNAQIAAALSLSAKTVDHHVSAVLGKLGVTSRGQAAAAARRAAGPR</sequence>
<evidence type="ECO:0000259" key="4">
    <source>
        <dbReference type="PROSITE" id="PS50043"/>
    </source>
</evidence>
<dbReference type="InterPro" id="IPR000792">
    <property type="entry name" value="Tscrpt_reg_LuxR_C"/>
</dbReference>
<evidence type="ECO:0000256" key="3">
    <source>
        <dbReference type="SAM" id="MobiDB-lite"/>
    </source>
</evidence>
<dbReference type="AlphaFoldDB" id="A0A2T0RHC1"/>
<dbReference type="PANTHER" id="PTHR16305">
    <property type="entry name" value="TESTICULAR SOLUBLE ADENYLYL CYCLASE"/>
    <property type="match status" value="1"/>
</dbReference>
<keyword evidence="2" id="KW-0067">ATP-binding</keyword>
<evidence type="ECO:0000313" key="5">
    <source>
        <dbReference type="EMBL" id="PRY20537.1"/>
    </source>
</evidence>
<dbReference type="GO" id="GO:0005737">
    <property type="term" value="C:cytoplasm"/>
    <property type="evidence" value="ECO:0007669"/>
    <property type="project" value="TreeGrafter"/>
</dbReference>
<dbReference type="SMART" id="SM00421">
    <property type="entry name" value="HTH_LUXR"/>
    <property type="match status" value="1"/>
</dbReference>
<dbReference type="PROSITE" id="PS50043">
    <property type="entry name" value="HTH_LUXR_2"/>
    <property type="match status" value="1"/>
</dbReference>
<dbReference type="InterPro" id="IPR036388">
    <property type="entry name" value="WH-like_DNA-bd_sf"/>
</dbReference>
<dbReference type="InterPro" id="IPR027417">
    <property type="entry name" value="P-loop_NTPase"/>
</dbReference>
<dbReference type="InterPro" id="IPR016032">
    <property type="entry name" value="Sig_transdc_resp-reg_C-effctor"/>
</dbReference>
<reference evidence="5 6" key="1">
    <citation type="submission" date="2018-03" db="EMBL/GenBank/DDBJ databases">
        <title>Genomic Encyclopedia of Archaeal and Bacterial Type Strains, Phase II (KMG-II): from individual species to whole genera.</title>
        <authorList>
            <person name="Goeker M."/>
        </authorList>
    </citation>
    <scope>NUCLEOTIDE SEQUENCE [LARGE SCALE GENOMIC DNA]</scope>
    <source>
        <strain evidence="5 6">DSM 45348</strain>
    </source>
</reference>
<dbReference type="GO" id="GO:0004016">
    <property type="term" value="F:adenylate cyclase activity"/>
    <property type="evidence" value="ECO:0007669"/>
    <property type="project" value="TreeGrafter"/>
</dbReference>
<evidence type="ECO:0000256" key="1">
    <source>
        <dbReference type="ARBA" id="ARBA00022741"/>
    </source>
</evidence>
<dbReference type="PANTHER" id="PTHR16305:SF35">
    <property type="entry name" value="TRANSCRIPTIONAL ACTIVATOR DOMAIN"/>
    <property type="match status" value="1"/>
</dbReference>
<dbReference type="EMBL" id="PVZG01000023">
    <property type="protein sequence ID" value="PRY20537.1"/>
    <property type="molecule type" value="Genomic_DNA"/>
</dbReference>
<evidence type="ECO:0000256" key="2">
    <source>
        <dbReference type="ARBA" id="ARBA00022840"/>
    </source>
</evidence>
<dbReference type="RefSeq" id="WP_106130502.1">
    <property type="nucleotide sequence ID" value="NZ_PVZG01000023.1"/>
</dbReference>
<dbReference type="Pfam" id="PF00196">
    <property type="entry name" value="GerE"/>
    <property type="match status" value="1"/>
</dbReference>
<dbReference type="Gene3D" id="1.25.40.10">
    <property type="entry name" value="Tetratricopeptide repeat domain"/>
    <property type="match status" value="1"/>
</dbReference>
<dbReference type="InterPro" id="IPR011990">
    <property type="entry name" value="TPR-like_helical_dom_sf"/>
</dbReference>
<feature type="domain" description="HTH luxR-type" evidence="4">
    <location>
        <begin position="786"/>
        <end position="851"/>
    </location>
</feature>
<accession>A0A2T0RHC1</accession>
<dbReference type="SUPFAM" id="SSF48452">
    <property type="entry name" value="TPR-like"/>
    <property type="match status" value="1"/>
</dbReference>
<dbReference type="GO" id="GO:0006355">
    <property type="term" value="P:regulation of DNA-templated transcription"/>
    <property type="evidence" value="ECO:0007669"/>
    <property type="project" value="InterPro"/>
</dbReference>
<dbReference type="OrthoDB" id="5476461at2"/>
<dbReference type="GO" id="GO:0003677">
    <property type="term" value="F:DNA binding"/>
    <property type="evidence" value="ECO:0007669"/>
    <property type="project" value="InterPro"/>
</dbReference>
<keyword evidence="6" id="KW-1185">Reference proteome</keyword>
<dbReference type="Gene3D" id="1.10.10.10">
    <property type="entry name" value="Winged helix-like DNA-binding domain superfamily/Winged helix DNA-binding domain"/>
    <property type="match status" value="1"/>
</dbReference>
<name>A0A2T0RHC1_9ACTN</name>
<proteinExistence type="predicted"/>
<dbReference type="Pfam" id="PF13191">
    <property type="entry name" value="AAA_16"/>
    <property type="match status" value="1"/>
</dbReference>
<dbReference type="InterPro" id="IPR041664">
    <property type="entry name" value="AAA_16"/>
</dbReference>
<feature type="region of interest" description="Disordered" evidence="3">
    <location>
        <begin position="773"/>
        <end position="792"/>
    </location>
</feature>
<comment type="caution">
    <text evidence="5">The sequence shown here is derived from an EMBL/GenBank/DDBJ whole genome shotgun (WGS) entry which is preliminary data.</text>
</comment>
<dbReference type="SUPFAM" id="SSF52540">
    <property type="entry name" value="P-loop containing nucleoside triphosphate hydrolases"/>
    <property type="match status" value="1"/>
</dbReference>
<dbReference type="PROSITE" id="PS00622">
    <property type="entry name" value="HTH_LUXR_1"/>
    <property type="match status" value="1"/>
</dbReference>
<dbReference type="Proteomes" id="UP000239209">
    <property type="component" value="Unassembled WGS sequence"/>
</dbReference>
<protein>
    <submittedName>
        <fullName evidence="5">LuxR family transcriptional regulator</fullName>
    </submittedName>
</protein>
<gene>
    <name evidence="5" type="ORF">CLV70_1235</name>
</gene>